<evidence type="ECO:0000256" key="9">
    <source>
        <dbReference type="ARBA" id="ARBA00022801"/>
    </source>
</evidence>
<dbReference type="GeneID" id="24588480"/>
<feature type="transmembrane region" description="Helical" evidence="18">
    <location>
        <begin position="454"/>
        <end position="477"/>
    </location>
</feature>
<keyword evidence="9" id="KW-0378">Hydrolase</keyword>
<comment type="subcellular location">
    <subcellularLocation>
        <location evidence="1 18">Endoplasmic reticulum membrane</location>
        <topology evidence="1 18">Multi-pass membrane protein</topology>
    </subcellularLocation>
</comment>
<reference evidence="21" key="3">
    <citation type="submission" date="2021-06" db="EMBL/GenBank/DDBJ databases">
        <title>Chromosome-level genome assembly for S. haematobium.</title>
        <authorList>
            <person name="Stroehlein A.J."/>
        </authorList>
    </citation>
    <scope>NUCLEOTIDE SEQUENCE</scope>
</reference>
<dbReference type="InterPro" id="IPR003653">
    <property type="entry name" value="Peptidase_C48_C"/>
</dbReference>
<keyword evidence="23" id="KW-1185">Reference proteome</keyword>
<keyword evidence="11 18" id="KW-0276">Fatty acid metabolism</keyword>
<evidence type="ECO:0000313" key="22">
    <source>
        <dbReference type="EMBL" id="KGB32542.1"/>
    </source>
</evidence>
<dbReference type="GO" id="GO:0008234">
    <property type="term" value="F:cysteine-type peptidase activity"/>
    <property type="evidence" value="ECO:0007669"/>
    <property type="project" value="InterPro"/>
</dbReference>
<comment type="similarity">
    <text evidence="4 18">Belongs to the very long-chain fatty acids dehydratase HACD family.</text>
</comment>
<keyword evidence="15 18" id="KW-0472">Membrane</keyword>
<dbReference type="InterPro" id="IPR038765">
    <property type="entry name" value="Papain-like_cys_pep_sf"/>
</dbReference>
<dbReference type="EMBL" id="AMPZ03000003">
    <property type="protein sequence ID" value="KAH9587125.1"/>
    <property type="molecule type" value="Genomic_DNA"/>
</dbReference>
<evidence type="ECO:0000256" key="17">
    <source>
        <dbReference type="ARBA" id="ARBA00023239"/>
    </source>
</evidence>
<dbReference type="Gene3D" id="3.40.395.10">
    <property type="entry name" value="Adenoviral Proteinase, Chain A"/>
    <property type="match status" value="1"/>
</dbReference>
<evidence type="ECO:0000256" key="11">
    <source>
        <dbReference type="ARBA" id="ARBA00022832"/>
    </source>
</evidence>
<keyword evidence="17 18" id="KW-0456">Lyase</keyword>
<dbReference type="InterPro" id="IPR008978">
    <property type="entry name" value="HSP20-like_chaperone"/>
</dbReference>
<feature type="transmembrane region" description="Helical" evidence="18">
    <location>
        <begin position="327"/>
        <end position="345"/>
    </location>
</feature>
<evidence type="ECO:0000313" key="23">
    <source>
        <dbReference type="Proteomes" id="UP000471633"/>
    </source>
</evidence>
<name>A0A094ZFG8_SCHHA</name>
<evidence type="ECO:0000256" key="14">
    <source>
        <dbReference type="ARBA" id="ARBA00023098"/>
    </source>
</evidence>
<comment type="similarity">
    <text evidence="3">Belongs to the peptidase C48 family.</text>
</comment>
<dbReference type="GO" id="GO:0042761">
    <property type="term" value="P:very long-chain fatty acid biosynthetic process"/>
    <property type="evidence" value="ECO:0007669"/>
    <property type="project" value="TreeGrafter"/>
</dbReference>
<dbReference type="SUPFAM" id="SSF54001">
    <property type="entry name" value="Cysteine proteinases"/>
    <property type="match status" value="1"/>
</dbReference>
<dbReference type="GO" id="GO:0030497">
    <property type="term" value="P:fatty acid elongation"/>
    <property type="evidence" value="ECO:0007669"/>
    <property type="project" value="TreeGrafter"/>
</dbReference>
<comment type="pathway">
    <text evidence="2 18">Lipid metabolism; fatty acid biosynthesis.</text>
</comment>
<dbReference type="KEGG" id="shx:MS3_00004979"/>
<evidence type="ECO:0000256" key="13">
    <source>
        <dbReference type="ARBA" id="ARBA00023054"/>
    </source>
</evidence>
<dbReference type="InterPro" id="IPR007482">
    <property type="entry name" value="Tyr_Pase-like_PTPLA"/>
</dbReference>
<dbReference type="PANTHER" id="PTHR11035:SF35">
    <property type="entry name" value="VERY-LONG-CHAIN (3R)-3-HYDROXYACYL-COA DEHYDRATASE"/>
    <property type="match status" value="1"/>
</dbReference>
<feature type="transmembrane region" description="Helical" evidence="18">
    <location>
        <begin position="380"/>
        <end position="400"/>
    </location>
</feature>
<protein>
    <recommendedName>
        <fullName evidence="5 18">Very-long-chain (3R)-3-hydroxyacyl-CoA dehydratase</fullName>
        <ecNumber evidence="5 18">4.2.1.134</ecNumber>
    </recommendedName>
</protein>
<comment type="catalytic activity">
    <reaction evidence="18">
        <text>a very-long-chain (3R)-3-hydroxyacyl-CoA = a very-long-chain (2E)-enoyl-CoA + H2O</text>
        <dbReference type="Rhea" id="RHEA:45812"/>
        <dbReference type="ChEBI" id="CHEBI:15377"/>
        <dbReference type="ChEBI" id="CHEBI:83728"/>
        <dbReference type="ChEBI" id="CHEBI:85440"/>
        <dbReference type="EC" id="4.2.1.134"/>
    </reaction>
</comment>
<accession>A0A094ZFG8</accession>
<evidence type="ECO:0000256" key="6">
    <source>
        <dbReference type="ARBA" id="ARBA00022516"/>
    </source>
</evidence>
<dbReference type="InterPro" id="IPR007052">
    <property type="entry name" value="CS_dom"/>
</dbReference>
<evidence type="ECO:0000256" key="18">
    <source>
        <dbReference type="RuleBase" id="RU363109"/>
    </source>
</evidence>
<evidence type="ECO:0000259" key="20">
    <source>
        <dbReference type="PROSITE" id="PS51203"/>
    </source>
</evidence>
<dbReference type="SUPFAM" id="SSF49764">
    <property type="entry name" value="HSP20-like chaperones"/>
    <property type="match status" value="1"/>
</dbReference>
<dbReference type="GO" id="GO:0006508">
    <property type="term" value="P:proteolysis"/>
    <property type="evidence" value="ECO:0007669"/>
    <property type="project" value="UniProtKB-KW"/>
</dbReference>
<evidence type="ECO:0000256" key="15">
    <source>
        <dbReference type="ARBA" id="ARBA00023136"/>
    </source>
</evidence>
<dbReference type="EC" id="4.2.1.134" evidence="5 18"/>
<dbReference type="PROSITE" id="PS50600">
    <property type="entry name" value="ULP_PROTEASE"/>
    <property type="match status" value="1"/>
</dbReference>
<proteinExistence type="inferred from homology"/>
<dbReference type="Gene3D" id="2.60.40.790">
    <property type="match status" value="1"/>
</dbReference>
<dbReference type="RefSeq" id="XP_012792315.1">
    <property type="nucleotide sequence ID" value="XM_012936861.2"/>
</dbReference>
<evidence type="ECO:0000256" key="1">
    <source>
        <dbReference type="ARBA" id="ARBA00004477"/>
    </source>
</evidence>
<keyword evidence="7" id="KW-0645">Protease</keyword>
<feature type="domain" description="Ubiquitin-like protease family profile" evidence="19">
    <location>
        <begin position="1"/>
        <end position="120"/>
    </location>
</feature>
<keyword evidence="10 18" id="KW-0256">Endoplasmic reticulum</keyword>
<keyword evidence="14 18" id="KW-0443">Lipid metabolism</keyword>
<evidence type="ECO:0000256" key="2">
    <source>
        <dbReference type="ARBA" id="ARBA00005194"/>
    </source>
</evidence>
<feature type="domain" description="CS" evidence="20">
    <location>
        <begin position="121"/>
        <end position="211"/>
    </location>
</feature>
<dbReference type="AlphaFoldDB" id="A0A094ZFG8"/>
<keyword evidence="8 18" id="KW-0812">Transmembrane</keyword>
<dbReference type="CDD" id="cd06465">
    <property type="entry name" value="p23_hB-ind1_like"/>
    <property type="match status" value="1"/>
</dbReference>
<evidence type="ECO:0000256" key="12">
    <source>
        <dbReference type="ARBA" id="ARBA00022989"/>
    </source>
</evidence>
<sequence>MDPAASQLLKLMDEESIRLVLDPLEFKSKDWVFLVINDSASRVSSGGCHWSLLVYSPLLVHGFYLDSLNSSPNFSGAITLCNKLCTYLGVSFVDIKLPNVIKQNNGYDCGIFCMMINPTKCIHPIVYWGQSEEYVFLSIKVANANVDSIVINQEDFMFSAMGTGADGVNKYEFSMSYYLPIIPEESRYVVTSLSVNVKLRKELKDSWSRLTLGNQRLPWVRPDFDRYQFNDSDLENNEEECLNVNVVHPSKEERDKHNAEQMMLIDAEEWEAFLNLIKNPLTIYLFLFNVIQFAGYLYVCGALVYGLMQYKEVHKIPFYEWIIDRLVFVQILSILEPLHASLGWIRGGSALPSVFQLFGRSLVLFCIVLPHAEFHSASTTYWLFFSWSLIEVVRYPYYILSLLSFQNGLITYLRHTLGIILYPIGFICEGKLIIRSLPSLVESRKFCLELPNPANVSFDFTTFLQIYIFSMSFGLYYNMRHLYLRRRKIIGPRPIKGADQMGYFSFVPFLRSLVRGSNMKNLSTTTSTIKKKYVDNRSSLPKLN</sequence>
<evidence type="ECO:0000259" key="19">
    <source>
        <dbReference type="PROSITE" id="PS50600"/>
    </source>
</evidence>
<dbReference type="GO" id="GO:0102158">
    <property type="term" value="F:very-long-chain (3R)-3-hydroxyacyl-CoA dehydratase activity"/>
    <property type="evidence" value="ECO:0007669"/>
    <property type="project" value="UniProtKB-EC"/>
</dbReference>
<dbReference type="CTD" id="24588480"/>
<keyword evidence="12 18" id="KW-1133">Transmembrane helix</keyword>
<dbReference type="PANTHER" id="PTHR11035">
    <property type="entry name" value="VERY-LONG-CHAIN (3R)-3-HYDROXYACYL-COA DEHYDRATASE"/>
    <property type="match status" value="1"/>
</dbReference>
<comment type="function">
    <text evidence="18">Catalyzes the third of the four reactions of the long-chain fatty acids elongation cycle. This endoplasmic reticulum-bound enzymatic process, allows the addition of two carbons to the chain of long- and very long-chain fatty acids/VLCFAs per cycle. This enzyme catalyzes the dehydration of the 3-hydroxyacyl-CoA intermediate into trans-2,3-enoyl-CoA, within each cycle of fatty acid elongation. Thereby, it participates to the production of VLCFAs of different chain lengths that are involved in multiple biological processes as precursors of membrane lipids and lipid mediators.</text>
</comment>
<evidence type="ECO:0000256" key="7">
    <source>
        <dbReference type="ARBA" id="ARBA00022670"/>
    </source>
</evidence>
<reference evidence="22" key="1">
    <citation type="journal article" date="2012" name="Nat. Genet.">
        <title>Whole-genome sequence of Schistosoma haematobium.</title>
        <authorList>
            <person name="Young N.D."/>
            <person name="Jex A.R."/>
            <person name="Li B."/>
            <person name="Liu S."/>
            <person name="Yang L."/>
            <person name="Xiong Z."/>
            <person name="Li Y."/>
            <person name="Cantacessi C."/>
            <person name="Hall R.S."/>
            <person name="Xu X."/>
            <person name="Chen F."/>
            <person name="Wu X."/>
            <person name="Zerlotini A."/>
            <person name="Oliveira G."/>
            <person name="Hofmann A."/>
            <person name="Zhang G."/>
            <person name="Fang X."/>
            <person name="Kang Y."/>
            <person name="Campbell B.E."/>
            <person name="Loukas A."/>
            <person name="Ranganathan S."/>
            <person name="Rollinson D."/>
            <person name="Rinaldi G."/>
            <person name="Brindley P.J."/>
            <person name="Yang H."/>
            <person name="Wang J."/>
            <person name="Wang J."/>
            <person name="Gasser R.B."/>
        </authorList>
    </citation>
    <scope>NUCLEOTIDE SEQUENCE [LARGE SCALE GENOMIC DNA]</scope>
</reference>
<dbReference type="STRING" id="6185.A0A094ZFG8"/>
<dbReference type="UniPathway" id="UPA00094"/>
<reference evidence="21" key="2">
    <citation type="journal article" date="2019" name="Gigascience">
        <title>High-quality Schistosoma haematobium genome achieved by single-molecule and long-range sequencing.</title>
        <authorList>
            <person name="Stroehlein A.J."/>
            <person name="Korhonen P.K."/>
            <person name="Chong T.M."/>
            <person name="Lim Y.L."/>
            <person name="Chan K.G."/>
            <person name="Webster B."/>
            <person name="Rollinson D."/>
            <person name="Brindley P.J."/>
            <person name="Gasser R.B."/>
            <person name="Young N.D."/>
        </authorList>
    </citation>
    <scope>NUCLEOTIDE SEQUENCE</scope>
</reference>
<evidence type="ECO:0000256" key="3">
    <source>
        <dbReference type="ARBA" id="ARBA00005234"/>
    </source>
</evidence>
<keyword evidence="13" id="KW-0175">Coiled coil</keyword>
<evidence type="ECO:0000256" key="4">
    <source>
        <dbReference type="ARBA" id="ARBA00007811"/>
    </source>
</evidence>
<feature type="transmembrane region" description="Helical" evidence="18">
    <location>
        <begin position="283"/>
        <end position="307"/>
    </location>
</feature>
<dbReference type="PROSITE" id="PS51203">
    <property type="entry name" value="CS"/>
    <property type="match status" value="1"/>
</dbReference>
<feature type="transmembrane region" description="Helical" evidence="18">
    <location>
        <begin position="412"/>
        <end position="434"/>
    </location>
</feature>
<dbReference type="GO" id="GO:0005789">
    <property type="term" value="C:endoplasmic reticulum membrane"/>
    <property type="evidence" value="ECO:0007669"/>
    <property type="project" value="UniProtKB-SubCell"/>
</dbReference>
<dbReference type="Pfam" id="PF02902">
    <property type="entry name" value="Peptidase_C48"/>
    <property type="match status" value="1"/>
</dbReference>
<evidence type="ECO:0000256" key="8">
    <source>
        <dbReference type="ARBA" id="ARBA00022692"/>
    </source>
</evidence>
<evidence type="ECO:0000256" key="5">
    <source>
        <dbReference type="ARBA" id="ARBA00013122"/>
    </source>
</evidence>
<reference evidence="21" key="4">
    <citation type="journal article" date="2022" name="PLoS Pathog.">
        <title>Chromosome-level genome of Schistosoma haematobium underpins genome-wide explorations of molecular variation.</title>
        <authorList>
            <person name="Stroehlein A.J."/>
            <person name="Korhonen P.K."/>
            <person name="Lee V.V."/>
            <person name="Ralph S.A."/>
            <person name="Mentink-Kane M."/>
            <person name="You H."/>
            <person name="McManus D.P."/>
            <person name="Tchuente L.T."/>
            <person name="Stothard J.R."/>
            <person name="Kaur P."/>
            <person name="Dudchenko O."/>
            <person name="Aiden E.L."/>
            <person name="Yang B."/>
            <person name="Yang H."/>
            <person name="Emery A.M."/>
            <person name="Webster B.L."/>
            <person name="Brindley P.J."/>
            <person name="Rollinson D."/>
            <person name="Chang B.C.H."/>
            <person name="Gasser R.B."/>
            <person name="Young N.D."/>
        </authorList>
    </citation>
    <scope>NUCLEOTIDE SEQUENCE</scope>
</reference>
<gene>
    <name evidence="21" type="primary">PTPLAD1_1</name>
    <name evidence="21" type="ORF">MS3_00004979</name>
    <name evidence="22" type="ORF">MS3_00678</name>
</gene>
<dbReference type="Pfam" id="PF04387">
    <property type="entry name" value="PTPLA"/>
    <property type="match status" value="1"/>
</dbReference>
<dbReference type="EMBL" id="KL250507">
    <property type="protein sequence ID" value="KGB32542.1"/>
    <property type="molecule type" value="Genomic_DNA"/>
</dbReference>
<evidence type="ECO:0000313" key="21">
    <source>
        <dbReference type="EMBL" id="KAH9587125.1"/>
    </source>
</evidence>
<organism evidence="22">
    <name type="scientific">Schistosoma haematobium</name>
    <name type="common">Blood fluke</name>
    <dbReference type="NCBI Taxonomy" id="6185"/>
    <lineage>
        <taxon>Eukaryota</taxon>
        <taxon>Metazoa</taxon>
        <taxon>Spiralia</taxon>
        <taxon>Lophotrochozoa</taxon>
        <taxon>Platyhelminthes</taxon>
        <taxon>Trematoda</taxon>
        <taxon>Digenea</taxon>
        <taxon>Strigeidida</taxon>
        <taxon>Schistosomatoidea</taxon>
        <taxon>Schistosomatidae</taxon>
        <taxon>Schistosoma</taxon>
    </lineage>
</organism>
<keyword evidence="16 18" id="KW-0275">Fatty acid biosynthesis</keyword>
<evidence type="ECO:0000256" key="10">
    <source>
        <dbReference type="ARBA" id="ARBA00022824"/>
    </source>
</evidence>
<keyword evidence="6 18" id="KW-0444">Lipid biosynthesis</keyword>
<dbReference type="GO" id="GO:0030148">
    <property type="term" value="P:sphingolipid biosynthetic process"/>
    <property type="evidence" value="ECO:0007669"/>
    <property type="project" value="TreeGrafter"/>
</dbReference>
<evidence type="ECO:0000256" key="16">
    <source>
        <dbReference type="ARBA" id="ARBA00023160"/>
    </source>
</evidence>
<dbReference type="Proteomes" id="UP000471633">
    <property type="component" value="Unassembled WGS sequence"/>
</dbReference>